<evidence type="ECO:0000256" key="2">
    <source>
        <dbReference type="ARBA" id="ARBA00022525"/>
    </source>
</evidence>
<evidence type="ECO:0000259" key="9">
    <source>
        <dbReference type="PROSITE" id="PS51446"/>
    </source>
</evidence>
<name>A0AA38I3S9_9CUCU</name>
<sequence length="115" mass="13328">MNSVSSKWIAFLIVFIFCFVNFGDATICKPLSKFKIDCNVCECSRDGRQYSCTEKRCLSEVLSSSFDQIDEDSYVLVKSKQDVKSAAEDFVLTRKNRQIPYRDDHIFRSNENEDN</sequence>
<reference evidence="10" key="1">
    <citation type="journal article" date="2023" name="G3 (Bethesda)">
        <title>Whole genome assemblies of Zophobas morio and Tenebrio molitor.</title>
        <authorList>
            <person name="Kaur S."/>
            <person name="Stinson S.A."/>
            <person name="diCenzo G.C."/>
        </authorList>
    </citation>
    <scope>NUCLEOTIDE SEQUENCE</scope>
    <source>
        <strain evidence="10">QUZm001</strain>
    </source>
</reference>
<evidence type="ECO:0000313" key="10">
    <source>
        <dbReference type="EMBL" id="KAJ3648692.1"/>
    </source>
</evidence>
<proteinExistence type="inferred from homology"/>
<evidence type="ECO:0000256" key="6">
    <source>
        <dbReference type="ARBA" id="ARBA00029459"/>
    </source>
</evidence>
<dbReference type="GO" id="GO:0005576">
    <property type="term" value="C:extracellular region"/>
    <property type="evidence" value="ECO:0007669"/>
    <property type="project" value="UniProtKB-SubCell"/>
</dbReference>
<keyword evidence="11" id="KW-1185">Reference proteome</keyword>
<evidence type="ECO:0000256" key="7">
    <source>
        <dbReference type="PROSITE-ProRule" id="PRU00776"/>
    </source>
</evidence>
<keyword evidence="4 7" id="KW-0722">Serine protease inhibitor</keyword>
<comment type="caution">
    <text evidence="7">Lacks conserved residue(s) required for the propagation of feature annotation.</text>
</comment>
<dbReference type="GO" id="GO:0004867">
    <property type="term" value="F:serine-type endopeptidase inhibitor activity"/>
    <property type="evidence" value="ECO:0007669"/>
    <property type="project" value="UniProtKB-UniRule"/>
</dbReference>
<evidence type="ECO:0000256" key="4">
    <source>
        <dbReference type="ARBA" id="ARBA00022900"/>
    </source>
</evidence>
<comment type="subcellular location">
    <subcellularLocation>
        <location evidence="1">Secreted</location>
    </subcellularLocation>
</comment>
<evidence type="ECO:0000256" key="3">
    <source>
        <dbReference type="ARBA" id="ARBA00022690"/>
    </source>
</evidence>
<evidence type="ECO:0000313" key="11">
    <source>
        <dbReference type="Proteomes" id="UP001168821"/>
    </source>
</evidence>
<keyword evidence="5 7" id="KW-1015">Disulfide bond</keyword>
<feature type="site" description="Reactive bond" evidence="7">
    <location>
        <begin position="54"/>
        <end position="55"/>
    </location>
</feature>
<protein>
    <recommendedName>
        <fullName evidence="9">Pacifastin domain-containing protein</fullName>
    </recommendedName>
</protein>
<dbReference type="EMBL" id="JALNTZ010000006">
    <property type="protein sequence ID" value="KAJ3648692.1"/>
    <property type="molecule type" value="Genomic_DNA"/>
</dbReference>
<evidence type="ECO:0000256" key="1">
    <source>
        <dbReference type="ARBA" id="ARBA00004613"/>
    </source>
</evidence>
<dbReference type="AlphaFoldDB" id="A0AA38I3S9"/>
<feature type="domain" description="Pacifastin" evidence="9">
    <location>
        <begin position="25"/>
        <end position="60"/>
    </location>
</feature>
<gene>
    <name evidence="10" type="ORF">Zmor_020475</name>
</gene>
<comment type="caution">
    <text evidence="10">The sequence shown here is derived from an EMBL/GenBank/DDBJ whole genome shotgun (WGS) entry which is preliminary data.</text>
</comment>
<dbReference type="InterPro" id="IPR036201">
    <property type="entry name" value="Pacifastin_dom_sf"/>
</dbReference>
<dbReference type="PROSITE" id="PS51446">
    <property type="entry name" value="PACIFASTIN"/>
    <property type="match status" value="1"/>
</dbReference>
<dbReference type="SUPFAM" id="SSF57283">
    <property type="entry name" value="PMP inhibitors"/>
    <property type="match status" value="1"/>
</dbReference>
<keyword evidence="3 7" id="KW-0646">Protease inhibitor</keyword>
<keyword evidence="2" id="KW-0964">Secreted</keyword>
<evidence type="ECO:0000256" key="8">
    <source>
        <dbReference type="SAM" id="SignalP"/>
    </source>
</evidence>
<keyword evidence="8" id="KW-0732">Signal</keyword>
<accession>A0AA38I3S9</accession>
<dbReference type="Pfam" id="PF05375">
    <property type="entry name" value="Pacifastin_I"/>
    <property type="match status" value="1"/>
</dbReference>
<evidence type="ECO:0000256" key="5">
    <source>
        <dbReference type="ARBA" id="ARBA00023157"/>
    </source>
</evidence>
<dbReference type="InterPro" id="IPR008037">
    <property type="entry name" value="Pacifastin_dom"/>
</dbReference>
<comment type="similarity">
    <text evidence="6 7">Belongs to the protease inhibitor I19 family.</text>
</comment>
<dbReference type="Proteomes" id="UP001168821">
    <property type="component" value="Unassembled WGS sequence"/>
</dbReference>
<feature type="chain" id="PRO_5041307871" description="Pacifastin domain-containing protein" evidence="8">
    <location>
        <begin position="26"/>
        <end position="115"/>
    </location>
</feature>
<feature type="signal peptide" evidence="8">
    <location>
        <begin position="1"/>
        <end position="25"/>
    </location>
</feature>
<organism evidence="10 11">
    <name type="scientific">Zophobas morio</name>
    <dbReference type="NCBI Taxonomy" id="2755281"/>
    <lineage>
        <taxon>Eukaryota</taxon>
        <taxon>Metazoa</taxon>
        <taxon>Ecdysozoa</taxon>
        <taxon>Arthropoda</taxon>
        <taxon>Hexapoda</taxon>
        <taxon>Insecta</taxon>
        <taxon>Pterygota</taxon>
        <taxon>Neoptera</taxon>
        <taxon>Endopterygota</taxon>
        <taxon>Coleoptera</taxon>
        <taxon>Polyphaga</taxon>
        <taxon>Cucujiformia</taxon>
        <taxon>Tenebrionidae</taxon>
        <taxon>Zophobas</taxon>
    </lineage>
</organism>
<feature type="disulfide bond" evidence="7">
    <location>
        <begin position="28"/>
        <end position="43"/>
    </location>
</feature>